<dbReference type="CDD" id="cd11386">
    <property type="entry name" value="MCP_signal"/>
    <property type="match status" value="1"/>
</dbReference>
<dbReference type="PANTHER" id="PTHR32089">
    <property type="entry name" value="METHYL-ACCEPTING CHEMOTAXIS PROTEIN MCPB"/>
    <property type="match status" value="1"/>
</dbReference>
<dbReference type="EMBL" id="JACHXK010000001">
    <property type="protein sequence ID" value="MBB3108774.1"/>
    <property type="molecule type" value="Genomic_DNA"/>
</dbReference>
<reference evidence="13 14" key="1">
    <citation type="submission" date="2020-08" db="EMBL/GenBank/DDBJ databases">
        <title>Genomic Encyclopedia of Type Strains, Phase III (KMG-III): the genomes of soil and plant-associated and newly described type strains.</title>
        <authorList>
            <person name="Whitman W."/>
        </authorList>
    </citation>
    <scope>NUCLEOTIDE SEQUENCE [LARGE SCALE GENOMIC DNA]</scope>
    <source>
        <strain evidence="13 14">CECT 5862</strain>
    </source>
</reference>
<keyword evidence="7 9" id="KW-0807">Transducer</keyword>
<keyword evidence="6 10" id="KW-0472">Membrane</keyword>
<evidence type="ECO:0000259" key="12">
    <source>
        <dbReference type="PROSITE" id="PS50885"/>
    </source>
</evidence>
<evidence type="ECO:0000259" key="11">
    <source>
        <dbReference type="PROSITE" id="PS50111"/>
    </source>
</evidence>
<name>A0A7W5AUH4_9BACL</name>
<dbReference type="InterPro" id="IPR029151">
    <property type="entry name" value="Sensor-like_sf"/>
</dbReference>
<dbReference type="Pfam" id="PF02743">
    <property type="entry name" value="dCache_1"/>
    <property type="match status" value="1"/>
</dbReference>
<dbReference type="Gene3D" id="3.30.450.20">
    <property type="entry name" value="PAS domain"/>
    <property type="match status" value="2"/>
</dbReference>
<feature type="domain" description="Methyl-accepting transducer" evidence="11">
    <location>
        <begin position="395"/>
        <end position="666"/>
    </location>
</feature>
<evidence type="ECO:0000256" key="9">
    <source>
        <dbReference type="PROSITE-ProRule" id="PRU00284"/>
    </source>
</evidence>
<evidence type="ECO:0000256" key="10">
    <source>
        <dbReference type="SAM" id="Phobius"/>
    </source>
</evidence>
<keyword evidence="4 10" id="KW-0812">Transmembrane</keyword>
<comment type="subcellular location">
    <subcellularLocation>
        <location evidence="1">Cell membrane</location>
        <topology evidence="1">Multi-pass membrane protein</topology>
    </subcellularLocation>
</comment>
<sequence>MGFRSINSRMLATLLPIVLLTLIGLAWYISHEQQATLYEETKKSMDNGTNRVINQMMIDINAHNKLVESMARELENNPYRSKDELQNMVKAVLPVNGDSFGLGFFYIPYAYDPEKKLYSVYGYKADSDITFTEAYNEPANDYTNLELYKEAMSTDKTVVISDPYFDEPTQSTLVTFSAPFFDESKKRIGAAMGDINLNNLQAYVSQITVGDSGWAFLIDSKGDYLGHPNTDKMMKVKVTEEERADLAELGKSMLASEQGTGRFTDEKGLNQVFYQKIPELGWTLALVVPDAEWTKPVTDLRNTMLILSAVVLLILATAIVLFGRSVAKQARNINRLSRSLAEGDLSYRLQEKGRDEFGQIARNFNTTMDSLERTLGRVIQNSHTVAATSQQLSASADQTSRATEQIAESIAEIAEGSAQQVEQTTHGAEIAAIVSATVSEVASNVDEVTQASVQTKEEALSGSGVVHAAVDQMNVIEQRIQAMSRIIDTLGSKSKQIDGIVTIITDISGQTHLLALNAAIEAARAGDYGREFAVVADEVRKLADESTEAAEQIRKIITDIQSDTKRAVSAVSEGNAALTDGISKVHQTGEAFEGIRGSIEQLTDQTQQAQERILHVHSQMHELVDAINGIAKIARESADSTNTVASSAEQQNASMEEVASASAMLTKMAEDLIESVGAFKLSGT</sequence>
<dbReference type="InterPro" id="IPR033479">
    <property type="entry name" value="dCache_1"/>
</dbReference>
<dbReference type="SUPFAM" id="SSF58104">
    <property type="entry name" value="Methyl-accepting chemotaxis protein (MCP) signaling domain"/>
    <property type="match status" value="1"/>
</dbReference>
<dbReference type="Gene3D" id="6.10.340.10">
    <property type="match status" value="1"/>
</dbReference>
<keyword evidence="14" id="KW-1185">Reference proteome</keyword>
<evidence type="ECO:0000313" key="14">
    <source>
        <dbReference type="Proteomes" id="UP000570361"/>
    </source>
</evidence>
<evidence type="ECO:0000256" key="5">
    <source>
        <dbReference type="ARBA" id="ARBA00022989"/>
    </source>
</evidence>
<dbReference type="SMART" id="SM00304">
    <property type="entry name" value="HAMP"/>
    <property type="match status" value="2"/>
</dbReference>
<dbReference type="Pfam" id="PF00672">
    <property type="entry name" value="HAMP"/>
    <property type="match status" value="1"/>
</dbReference>
<evidence type="ECO:0000256" key="4">
    <source>
        <dbReference type="ARBA" id="ARBA00022692"/>
    </source>
</evidence>
<evidence type="ECO:0000256" key="1">
    <source>
        <dbReference type="ARBA" id="ARBA00004651"/>
    </source>
</evidence>
<dbReference type="CDD" id="cd06225">
    <property type="entry name" value="HAMP"/>
    <property type="match status" value="1"/>
</dbReference>
<keyword evidence="5 10" id="KW-1133">Transmembrane helix</keyword>
<feature type="transmembrane region" description="Helical" evidence="10">
    <location>
        <begin position="304"/>
        <end position="327"/>
    </location>
</feature>
<gene>
    <name evidence="13" type="ORF">FHS18_000802</name>
</gene>
<dbReference type="Proteomes" id="UP000570361">
    <property type="component" value="Unassembled WGS sequence"/>
</dbReference>
<dbReference type="AlphaFoldDB" id="A0A7W5AUH4"/>
<dbReference type="PANTHER" id="PTHR32089:SF112">
    <property type="entry name" value="LYSOZYME-LIKE PROTEIN-RELATED"/>
    <property type="match status" value="1"/>
</dbReference>
<dbReference type="InterPro" id="IPR004089">
    <property type="entry name" value="MCPsignal_dom"/>
</dbReference>
<dbReference type="CDD" id="cd12912">
    <property type="entry name" value="PDC2_MCP_like"/>
    <property type="match status" value="1"/>
</dbReference>
<evidence type="ECO:0000256" key="8">
    <source>
        <dbReference type="ARBA" id="ARBA00029447"/>
    </source>
</evidence>
<protein>
    <submittedName>
        <fullName evidence="13">Methyl-accepting chemotaxis protein</fullName>
    </submittedName>
</protein>
<dbReference type="PROSITE" id="PS50885">
    <property type="entry name" value="HAMP"/>
    <property type="match status" value="1"/>
</dbReference>
<evidence type="ECO:0000256" key="3">
    <source>
        <dbReference type="ARBA" id="ARBA00022500"/>
    </source>
</evidence>
<dbReference type="SUPFAM" id="SSF103190">
    <property type="entry name" value="Sensory domain-like"/>
    <property type="match status" value="1"/>
</dbReference>
<dbReference type="SMART" id="SM00283">
    <property type="entry name" value="MA"/>
    <property type="match status" value="1"/>
</dbReference>
<keyword evidence="2" id="KW-1003">Cell membrane</keyword>
<dbReference type="Gene3D" id="1.10.287.950">
    <property type="entry name" value="Methyl-accepting chemotaxis protein"/>
    <property type="match status" value="1"/>
</dbReference>
<evidence type="ECO:0000256" key="7">
    <source>
        <dbReference type="ARBA" id="ARBA00023224"/>
    </source>
</evidence>
<dbReference type="Pfam" id="PF00015">
    <property type="entry name" value="MCPsignal"/>
    <property type="match status" value="1"/>
</dbReference>
<evidence type="ECO:0000256" key="2">
    <source>
        <dbReference type="ARBA" id="ARBA00022475"/>
    </source>
</evidence>
<evidence type="ECO:0000313" key="13">
    <source>
        <dbReference type="EMBL" id="MBB3108774.1"/>
    </source>
</evidence>
<dbReference type="GO" id="GO:0007165">
    <property type="term" value="P:signal transduction"/>
    <property type="evidence" value="ECO:0007669"/>
    <property type="project" value="UniProtKB-KW"/>
</dbReference>
<dbReference type="CDD" id="cd12913">
    <property type="entry name" value="PDC1_MCP_like"/>
    <property type="match status" value="1"/>
</dbReference>
<proteinExistence type="inferred from homology"/>
<comment type="similarity">
    <text evidence="8">Belongs to the methyl-accepting chemotaxis (MCP) protein family.</text>
</comment>
<dbReference type="InterPro" id="IPR003660">
    <property type="entry name" value="HAMP_dom"/>
</dbReference>
<dbReference type="GO" id="GO:0006935">
    <property type="term" value="P:chemotaxis"/>
    <property type="evidence" value="ECO:0007669"/>
    <property type="project" value="UniProtKB-KW"/>
</dbReference>
<dbReference type="RefSeq" id="WP_183597160.1">
    <property type="nucleotide sequence ID" value="NZ_JACHXK010000001.1"/>
</dbReference>
<organism evidence="13 14">
    <name type="scientific">Paenibacillus phyllosphaerae</name>
    <dbReference type="NCBI Taxonomy" id="274593"/>
    <lineage>
        <taxon>Bacteria</taxon>
        <taxon>Bacillati</taxon>
        <taxon>Bacillota</taxon>
        <taxon>Bacilli</taxon>
        <taxon>Bacillales</taxon>
        <taxon>Paenibacillaceae</taxon>
        <taxon>Paenibacillus</taxon>
    </lineage>
</organism>
<evidence type="ECO:0000256" key="6">
    <source>
        <dbReference type="ARBA" id="ARBA00023136"/>
    </source>
</evidence>
<accession>A0A7W5AUH4</accession>
<keyword evidence="3" id="KW-0145">Chemotaxis</keyword>
<feature type="domain" description="HAMP" evidence="12">
    <location>
        <begin position="324"/>
        <end position="376"/>
    </location>
</feature>
<dbReference type="PROSITE" id="PS50111">
    <property type="entry name" value="CHEMOTAXIS_TRANSDUC_2"/>
    <property type="match status" value="1"/>
</dbReference>
<comment type="caution">
    <text evidence="13">The sequence shown here is derived from an EMBL/GenBank/DDBJ whole genome shotgun (WGS) entry which is preliminary data.</text>
</comment>
<dbReference type="GO" id="GO:0005886">
    <property type="term" value="C:plasma membrane"/>
    <property type="evidence" value="ECO:0007669"/>
    <property type="project" value="UniProtKB-SubCell"/>
</dbReference>